<dbReference type="GO" id="GO:0016757">
    <property type="term" value="F:glycosyltransferase activity"/>
    <property type="evidence" value="ECO:0007669"/>
    <property type="project" value="UniProtKB-KW"/>
</dbReference>
<evidence type="ECO:0000256" key="7">
    <source>
        <dbReference type="SAM" id="MobiDB-lite"/>
    </source>
</evidence>
<dbReference type="SUPFAM" id="SSF53756">
    <property type="entry name" value="UDP-Glycosyltransferase/glycogen phosphorylase"/>
    <property type="match status" value="1"/>
</dbReference>
<dbReference type="EMBL" id="MCGN01000006">
    <property type="protein sequence ID" value="ORY95688.1"/>
    <property type="molecule type" value="Genomic_DNA"/>
</dbReference>
<feature type="domain" description="Trehalose synthase N-terminal" evidence="9">
    <location>
        <begin position="253"/>
        <end position="410"/>
    </location>
</feature>
<dbReference type="InterPro" id="IPR052078">
    <property type="entry name" value="Trehalose_Metab_GTase"/>
</dbReference>
<evidence type="ECO:0000256" key="6">
    <source>
        <dbReference type="ARBA" id="ARBA00023277"/>
    </source>
</evidence>
<dbReference type="Gene3D" id="3.40.50.2000">
    <property type="entry name" value="Glycogen Phosphorylase B"/>
    <property type="match status" value="2"/>
</dbReference>
<protein>
    <submittedName>
        <fullName evidence="10">Uncharacterized protein</fullName>
    </submittedName>
</protein>
<dbReference type="InterPro" id="IPR001296">
    <property type="entry name" value="Glyco_trans_1"/>
</dbReference>
<sequence>MALCSYFKNSSIAPTSPSSLSSRLQDNNNVNNMPPNEDVPVIPTKRRFSTYYVPQAVYLGFDIEVVTETKKVQYAISVHDGSYTTDYYAGELQIECDKNATRRDLIHSGYERLLEILKLYCRAQHYKVQIIALSTTVDKMEIREDERPEHTVSSSFWREMDAIPFRVCTHGDTPDERASAAVRKAVMWMSPQYPGNIPRISVGFRHEVEVDFNGIIHLVDLVDYQDTVCKDTWRVLHEVAQKFKDRKLKVSFFNSTPQGGGVALMRHALLRLYRLLNIDVHWYVARPKPEVFDITKRKFHNVLQGVAPPETRLEERDMQMFTDWSNDNVERFWLGEKGPIRTSDVIVVDDPQLVGIIPHIRKHSPRTRIIFRSHIEMRADLIREYPEGPQATTWNFLWSFIKHADLFLAHPIDNFVPDVVPRRNVAQLPATTDPLDGLNKPLDNWSREYYKQVFNRVCMDQGANEVDWVRPYIVQVARFDPSKGIPDVLESYRQLRIKLDEQGVDDMTTPQLVICGHGSVDDPDGTVIYEQTYNIISGKLYATIASDIIVARLPPSDQLLDLIISNARCALQLSHREGFEVKVTEALHVGVPVVAYQAGGIPLQIEADKDGFLVPIGDTAAVADRLYKLVTDDDLRAKMSAAAHKYVTEEYFTVWNGINWLHLFNELTNERSDEPSGGLLDVEATFKRNAEVGNNTKVSDHWRKKYNYNPQAA</sequence>
<dbReference type="OrthoDB" id="937291at2759"/>
<feature type="domain" description="Glycosyl transferase family 1" evidence="8">
    <location>
        <begin position="470"/>
        <end position="645"/>
    </location>
</feature>
<dbReference type="OMA" id="NAAAWMY"/>
<evidence type="ECO:0000259" key="9">
    <source>
        <dbReference type="Pfam" id="PF21269"/>
    </source>
</evidence>
<dbReference type="AlphaFoldDB" id="A0A1X2HAM7"/>
<dbReference type="PANTHER" id="PTHR47779:SF1">
    <property type="entry name" value="SYNTHASE (CCG-9), PUTATIVE (AFU_ORTHOLOGUE AFUA_3G12100)-RELATED"/>
    <property type="match status" value="1"/>
</dbReference>
<evidence type="ECO:0000259" key="8">
    <source>
        <dbReference type="Pfam" id="PF00534"/>
    </source>
</evidence>
<reference evidence="10 11" key="1">
    <citation type="submission" date="2016-07" db="EMBL/GenBank/DDBJ databases">
        <title>Pervasive Adenine N6-methylation of Active Genes in Fungi.</title>
        <authorList>
            <consortium name="DOE Joint Genome Institute"/>
            <person name="Mondo S.J."/>
            <person name="Dannebaum R.O."/>
            <person name="Kuo R.C."/>
            <person name="Labutti K."/>
            <person name="Haridas S."/>
            <person name="Kuo A."/>
            <person name="Salamov A."/>
            <person name="Ahrendt S.R."/>
            <person name="Lipzen A."/>
            <person name="Sullivan W."/>
            <person name="Andreopoulos W.B."/>
            <person name="Clum A."/>
            <person name="Lindquist E."/>
            <person name="Daum C."/>
            <person name="Ramamoorthy G.K."/>
            <person name="Gryganskyi A."/>
            <person name="Culley D."/>
            <person name="Magnuson J.K."/>
            <person name="James T.Y."/>
            <person name="O'Malley M.A."/>
            <person name="Stajich J.E."/>
            <person name="Spatafora J.W."/>
            <person name="Visel A."/>
            <person name="Grigoriev I.V."/>
        </authorList>
    </citation>
    <scope>NUCLEOTIDE SEQUENCE [LARGE SCALE GENOMIC DNA]</scope>
    <source>
        <strain evidence="10 11">NRRL 2496</strain>
    </source>
</reference>
<evidence type="ECO:0000256" key="3">
    <source>
        <dbReference type="ARBA" id="ARBA00022526"/>
    </source>
</evidence>
<dbReference type="Pfam" id="PF21269">
    <property type="entry name" value="TreT_GT1"/>
    <property type="match status" value="1"/>
</dbReference>
<evidence type="ECO:0000256" key="1">
    <source>
        <dbReference type="ARBA" id="ARBA00009481"/>
    </source>
</evidence>
<dbReference type="GO" id="GO:0006006">
    <property type="term" value="P:glucose metabolic process"/>
    <property type="evidence" value="ECO:0007669"/>
    <property type="project" value="UniProtKB-KW"/>
</dbReference>
<proteinExistence type="inferred from homology"/>
<dbReference type="STRING" id="13706.A0A1X2HAM7"/>
<feature type="region of interest" description="Disordered" evidence="7">
    <location>
        <begin position="8"/>
        <end position="38"/>
    </location>
</feature>
<accession>A0A1X2HAM7</accession>
<organism evidence="10 11">
    <name type="scientific">Syncephalastrum racemosum</name>
    <name type="common">Filamentous fungus</name>
    <dbReference type="NCBI Taxonomy" id="13706"/>
    <lineage>
        <taxon>Eukaryota</taxon>
        <taxon>Fungi</taxon>
        <taxon>Fungi incertae sedis</taxon>
        <taxon>Mucoromycota</taxon>
        <taxon>Mucoromycotina</taxon>
        <taxon>Mucoromycetes</taxon>
        <taxon>Mucorales</taxon>
        <taxon>Syncephalastraceae</taxon>
        <taxon>Syncephalastrum</taxon>
    </lineage>
</organism>
<name>A0A1X2HAM7_SYNRA</name>
<evidence type="ECO:0000313" key="11">
    <source>
        <dbReference type="Proteomes" id="UP000242180"/>
    </source>
</evidence>
<keyword evidence="11" id="KW-1185">Reference proteome</keyword>
<dbReference type="Proteomes" id="UP000242180">
    <property type="component" value="Unassembled WGS sequence"/>
</dbReference>
<dbReference type="InParanoid" id="A0A1X2HAM7"/>
<evidence type="ECO:0000256" key="4">
    <source>
        <dbReference type="ARBA" id="ARBA00022676"/>
    </source>
</evidence>
<keyword evidence="4" id="KW-0328">Glycosyltransferase</keyword>
<keyword evidence="5" id="KW-0808">Transferase</keyword>
<comment type="similarity">
    <text evidence="1">Belongs to the glycosyltransferase group 1 family. Glycosyltransferase 4 subfamily.</text>
</comment>
<feature type="compositionally biased region" description="Low complexity" evidence="7">
    <location>
        <begin position="10"/>
        <end position="38"/>
    </location>
</feature>
<keyword evidence="3" id="KW-0313">Glucose metabolism</keyword>
<evidence type="ECO:0000256" key="2">
    <source>
        <dbReference type="ARBA" id="ARBA00011738"/>
    </source>
</evidence>
<dbReference type="InterPro" id="IPR049438">
    <property type="entry name" value="TreT_GT1"/>
</dbReference>
<evidence type="ECO:0000313" key="10">
    <source>
        <dbReference type="EMBL" id="ORY95688.1"/>
    </source>
</evidence>
<comment type="caution">
    <text evidence="10">The sequence shown here is derived from an EMBL/GenBank/DDBJ whole genome shotgun (WGS) entry which is preliminary data.</text>
</comment>
<dbReference type="Pfam" id="PF00534">
    <property type="entry name" value="Glycos_transf_1"/>
    <property type="match status" value="1"/>
</dbReference>
<keyword evidence="6" id="KW-0119">Carbohydrate metabolism</keyword>
<gene>
    <name evidence="10" type="ORF">BCR43DRAFT_493432</name>
</gene>
<comment type="subunit">
    <text evidence="2">Homodimer.</text>
</comment>
<evidence type="ECO:0000256" key="5">
    <source>
        <dbReference type="ARBA" id="ARBA00022679"/>
    </source>
</evidence>
<dbReference type="PANTHER" id="PTHR47779">
    <property type="entry name" value="SYNTHASE (CCG-9), PUTATIVE (AFU_ORTHOLOGUE AFUA_3G12100)-RELATED"/>
    <property type="match status" value="1"/>
</dbReference>